<name>A0A2T4UYE3_9MICO</name>
<dbReference type="PROSITE" id="PS00211">
    <property type="entry name" value="ABC_TRANSPORTER_1"/>
    <property type="match status" value="1"/>
</dbReference>
<dbReference type="Gene3D" id="3.40.50.300">
    <property type="entry name" value="P-loop containing nucleotide triphosphate hydrolases"/>
    <property type="match status" value="1"/>
</dbReference>
<dbReference type="InterPro" id="IPR017911">
    <property type="entry name" value="MacB-like_ATP-bd"/>
</dbReference>
<dbReference type="FunFam" id="3.40.50.300:FF:000032">
    <property type="entry name" value="Export ABC transporter ATP-binding protein"/>
    <property type="match status" value="1"/>
</dbReference>
<dbReference type="Proteomes" id="UP000241085">
    <property type="component" value="Unassembled WGS sequence"/>
</dbReference>
<dbReference type="AlphaFoldDB" id="A0A2T4UYE3"/>
<dbReference type="GO" id="GO:0098796">
    <property type="term" value="C:membrane protein complex"/>
    <property type="evidence" value="ECO:0007669"/>
    <property type="project" value="UniProtKB-ARBA"/>
</dbReference>
<evidence type="ECO:0000259" key="5">
    <source>
        <dbReference type="PROSITE" id="PS50893"/>
    </source>
</evidence>
<dbReference type="EMBL" id="PZPL01000001">
    <property type="protein sequence ID" value="PTL74535.1"/>
    <property type="molecule type" value="Genomic_DNA"/>
</dbReference>
<accession>A0A2T4UYE3</accession>
<dbReference type="PANTHER" id="PTHR42798">
    <property type="entry name" value="LIPOPROTEIN-RELEASING SYSTEM ATP-BINDING PROTEIN LOLD"/>
    <property type="match status" value="1"/>
</dbReference>
<dbReference type="SUPFAM" id="SSF52540">
    <property type="entry name" value="P-loop containing nucleoside triphosphate hydrolases"/>
    <property type="match status" value="1"/>
</dbReference>
<dbReference type="SMART" id="SM00382">
    <property type="entry name" value="AAA"/>
    <property type="match status" value="1"/>
</dbReference>
<proteinExistence type="inferred from homology"/>
<dbReference type="InterPro" id="IPR003593">
    <property type="entry name" value="AAA+_ATPase"/>
</dbReference>
<dbReference type="GO" id="GO:0016887">
    <property type="term" value="F:ATP hydrolysis activity"/>
    <property type="evidence" value="ECO:0007669"/>
    <property type="project" value="InterPro"/>
</dbReference>
<sequence length="240" mass="25707">MTDRPFVRLEGVSKSYRTGGRRVTALRQADLDIEQGHFTVVLGPSGSGKSTLLNLLGGMDTCSSGTIRVGEETISTYREKSLTEYRRNSVGFVFQFYNLIANLTALENVALAASLTMDRRSAESRAVEELAGVGLTHRASNFPGQLSGGEMQRVAIARALVKRPALLLCDEPTGALDSRTGERIMTLLQATAAATTTAVVVVTHDHRLGGTADRLIRLNDGEIVSSEVNPHPVPVSEAIG</sequence>
<dbReference type="InterPro" id="IPR027417">
    <property type="entry name" value="P-loop_NTPase"/>
</dbReference>
<evidence type="ECO:0000313" key="7">
    <source>
        <dbReference type="Proteomes" id="UP000241085"/>
    </source>
</evidence>
<dbReference type="PROSITE" id="PS50893">
    <property type="entry name" value="ABC_TRANSPORTER_2"/>
    <property type="match status" value="1"/>
</dbReference>
<dbReference type="GO" id="GO:0005524">
    <property type="term" value="F:ATP binding"/>
    <property type="evidence" value="ECO:0007669"/>
    <property type="project" value="UniProtKB-KW"/>
</dbReference>
<dbReference type="CDD" id="cd03255">
    <property type="entry name" value="ABC_MJ0796_LolCDE_FtsE"/>
    <property type="match status" value="1"/>
</dbReference>
<gene>
    <name evidence="6" type="ORF">C1I63_00915</name>
</gene>
<dbReference type="Pfam" id="PF00005">
    <property type="entry name" value="ABC_tran"/>
    <property type="match status" value="1"/>
</dbReference>
<keyword evidence="2" id="KW-0813">Transport</keyword>
<dbReference type="PANTHER" id="PTHR42798:SF2">
    <property type="entry name" value="ABC TRANSPORTER ATP-BINDING PROTEIN MG467-RELATED"/>
    <property type="match status" value="1"/>
</dbReference>
<keyword evidence="3" id="KW-0547">Nucleotide-binding</keyword>
<keyword evidence="4 6" id="KW-0067">ATP-binding</keyword>
<evidence type="ECO:0000256" key="1">
    <source>
        <dbReference type="ARBA" id="ARBA00005417"/>
    </source>
</evidence>
<organism evidence="6 7">
    <name type="scientific">Rathayibacter caricis DSM 15933</name>
    <dbReference type="NCBI Taxonomy" id="1328867"/>
    <lineage>
        <taxon>Bacteria</taxon>
        <taxon>Bacillati</taxon>
        <taxon>Actinomycetota</taxon>
        <taxon>Actinomycetes</taxon>
        <taxon>Micrococcales</taxon>
        <taxon>Microbacteriaceae</taxon>
        <taxon>Rathayibacter</taxon>
    </lineage>
</organism>
<evidence type="ECO:0000313" key="6">
    <source>
        <dbReference type="EMBL" id="PTL74535.1"/>
    </source>
</evidence>
<protein>
    <submittedName>
        <fullName evidence="6">Macrolide ABC transporter ATP-binding protein</fullName>
    </submittedName>
</protein>
<keyword evidence="7" id="KW-1185">Reference proteome</keyword>
<comment type="similarity">
    <text evidence="1">Belongs to the ABC transporter superfamily.</text>
</comment>
<evidence type="ECO:0000256" key="3">
    <source>
        <dbReference type="ARBA" id="ARBA00022741"/>
    </source>
</evidence>
<dbReference type="GO" id="GO:0022857">
    <property type="term" value="F:transmembrane transporter activity"/>
    <property type="evidence" value="ECO:0007669"/>
    <property type="project" value="UniProtKB-ARBA"/>
</dbReference>
<dbReference type="InterPro" id="IPR003439">
    <property type="entry name" value="ABC_transporter-like_ATP-bd"/>
</dbReference>
<evidence type="ECO:0000256" key="4">
    <source>
        <dbReference type="ARBA" id="ARBA00022840"/>
    </source>
</evidence>
<evidence type="ECO:0000256" key="2">
    <source>
        <dbReference type="ARBA" id="ARBA00022448"/>
    </source>
</evidence>
<dbReference type="InterPro" id="IPR017871">
    <property type="entry name" value="ABC_transporter-like_CS"/>
</dbReference>
<feature type="domain" description="ABC transporter" evidence="5">
    <location>
        <begin position="7"/>
        <end position="239"/>
    </location>
</feature>
<comment type="caution">
    <text evidence="6">The sequence shown here is derived from an EMBL/GenBank/DDBJ whole genome shotgun (WGS) entry which is preliminary data.</text>
</comment>
<reference evidence="6 7" key="1">
    <citation type="submission" date="2018-03" db="EMBL/GenBank/DDBJ databases">
        <title>Bacteriophage NCPPB3778 and a type I-E CRISPR drive the evolution of the US Biological Select Agent, Rathayibacter toxicus.</title>
        <authorList>
            <person name="Davis E.W.II."/>
            <person name="Tabima J.F."/>
            <person name="Weisberg A.J."/>
            <person name="Dantas Lopes L."/>
            <person name="Wiseman M.S."/>
            <person name="Wiseman M.S."/>
            <person name="Pupko T."/>
            <person name="Belcher M.S."/>
            <person name="Sechler A.J."/>
            <person name="Tancos M.A."/>
            <person name="Schroeder B.K."/>
            <person name="Murray T.D."/>
            <person name="Luster D.G."/>
            <person name="Schneider W.L."/>
            <person name="Rogers E."/>
            <person name="Andreote F.D."/>
            <person name="Grunwald N.J."/>
            <person name="Putnam M.L."/>
            <person name="Chang J.H."/>
        </authorList>
    </citation>
    <scope>NUCLEOTIDE SEQUENCE [LARGE SCALE GENOMIC DNA]</scope>
    <source>
        <strain evidence="6 7">DSM 15933</strain>
    </source>
</reference>